<reference evidence="1" key="1">
    <citation type="submission" date="2014-11" db="EMBL/GenBank/DDBJ databases">
        <authorList>
            <person name="Amaro Gonzalez C."/>
        </authorList>
    </citation>
    <scope>NUCLEOTIDE SEQUENCE</scope>
</reference>
<proteinExistence type="predicted"/>
<evidence type="ECO:0000313" key="1">
    <source>
        <dbReference type="EMBL" id="JAH59077.1"/>
    </source>
</evidence>
<organism evidence="1">
    <name type="scientific">Anguilla anguilla</name>
    <name type="common">European freshwater eel</name>
    <name type="synonym">Muraena anguilla</name>
    <dbReference type="NCBI Taxonomy" id="7936"/>
    <lineage>
        <taxon>Eukaryota</taxon>
        <taxon>Metazoa</taxon>
        <taxon>Chordata</taxon>
        <taxon>Craniata</taxon>
        <taxon>Vertebrata</taxon>
        <taxon>Euteleostomi</taxon>
        <taxon>Actinopterygii</taxon>
        <taxon>Neopterygii</taxon>
        <taxon>Teleostei</taxon>
        <taxon>Anguilliformes</taxon>
        <taxon>Anguillidae</taxon>
        <taxon>Anguilla</taxon>
    </lineage>
</organism>
<name>A0A0E9U010_ANGAN</name>
<accession>A0A0E9U010</accession>
<reference evidence="1" key="2">
    <citation type="journal article" date="2015" name="Fish Shellfish Immunol.">
        <title>Early steps in the European eel (Anguilla anguilla)-Vibrio vulnificus interaction in the gills: Role of the RtxA13 toxin.</title>
        <authorList>
            <person name="Callol A."/>
            <person name="Pajuelo D."/>
            <person name="Ebbesson L."/>
            <person name="Teles M."/>
            <person name="MacKenzie S."/>
            <person name="Amaro C."/>
        </authorList>
    </citation>
    <scope>NUCLEOTIDE SEQUENCE</scope>
</reference>
<protein>
    <submittedName>
        <fullName evidence="1">Uncharacterized protein</fullName>
    </submittedName>
</protein>
<sequence>MVYLIFIHLVFLPVWDYNFSALLHWG</sequence>
<dbReference type="AlphaFoldDB" id="A0A0E9U010"/>
<dbReference type="EMBL" id="GBXM01049500">
    <property type="protein sequence ID" value="JAH59077.1"/>
    <property type="molecule type" value="Transcribed_RNA"/>
</dbReference>